<organism evidence="1">
    <name type="scientific">virus sp. ctx9V1</name>
    <dbReference type="NCBI Taxonomy" id="2828001"/>
    <lineage>
        <taxon>Viruses</taxon>
    </lineage>
</organism>
<proteinExistence type="predicted"/>
<sequence length="32" mass="3784">MSNQNPYQIKLHESSNLIQSSRLRDMLQSLHD</sequence>
<evidence type="ECO:0000313" key="1">
    <source>
        <dbReference type="EMBL" id="DAE29215.1"/>
    </source>
</evidence>
<dbReference type="EMBL" id="BK059093">
    <property type="protein sequence ID" value="DAE29215.1"/>
    <property type="molecule type" value="Genomic_DNA"/>
</dbReference>
<accession>A0A8S5RCZ1</accession>
<reference evidence="1" key="1">
    <citation type="journal article" date="2021" name="Proc. Natl. Acad. Sci. U.S.A.">
        <title>A Catalog of Tens of Thousands of Viruses from Human Metagenomes Reveals Hidden Associations with Chronic Diseases.</title>
        <authorList>
            <person name="Tisza M.J."/>
            <person name="Buck C.B."/>
        </authorList>
    </citation>
    <scope>NUCLEOTIDE SEQUENCE</scope>
    <source>
        <strain evidence="1">Ctx9V1</strain>
    </source>
</reference>
<name>A0A8S5RCZ1_9VIRU</name>
<protein>
    <submittedName>
        <fullName evidence="1">Uncharacterized protein</fullName>
    </submittedName>
</protein>